<dbReference type="STRING" id="1166018.FAES_2715"/>
<dbReference type="eggNOG" id="ENOG5030AK7">
    <property type="taxonomic scope" value="Bacteria"/>
</dbReference>
<feature type="region of interest" description="Disordered" evidence="1">
    <location>
        <begin position="29"/>
        <end position="57"/>
    </location>
</feature>
<organism evidence="2 3">
    <name type="scientific">Fibrella aestuarina BUZ 2</name>
    <dbReference type="NCBI Taxonomy" id="1166018"/>
    <lineage>
        <taxon>Bacteria</taxon>
        <taxon>Pseudomonadati</taxon>
        <taxon>Bacteroidota</taxon>
        <taxon>Cytophagia</taxon>
        <taxon>Cytophagales</taxon>
        <taxon>Spirosomataceae</taxon>
        <taxon>Fibrella</taxon>
    </lineage>
</organism>
<dbReference type="KEGG" id="fae:FAES_2715"/>
<proteinExistence type="predicted"/>
<accession>I0K9C1</accession>
<protein>
    <submittedName>
        <fullName evidence="2">Uncharacterized protein</fullName>
    </submittedName>
</protein>
<dbReference type="HOGENOM" id="CLU_1084829_0_0_10"/>
<keyword evidence="3" id="KW-1185">Reference proteome</keyword>
<reference evidence="2 3" key="1">
    <citation type="journal article" date="2012" name="J. Bacteriol.">
        <title>Genome Sequence of Fibrella aestuarina BUZ 2T, a Filamentous Marine Bacterium.</title>
        <authorList>
            <person name="Filippini M."/>
            <person name="Qi W."/>
            <person name="Blom J."/>
            <person name="Goesmann A."/>
            <person name="Smits T.H."/>
            <person name="Bagheri H.C."/>
        </authorList>
    </citation>
    <scope>NUCLEOTIDE SEQUENCE [LARGE SCALE GENOMIC DNA]</scope>
    <source>
        <strain evidence="3">BUZ 2T</strain>
    </source>
</reference>
<dbReference type="Proteomes" id="UP000011058">
    <property type="component" value="Chromosome"/>
</dbReference>
<sequence>MIAGLTMYRPILLLFFSLLLMAPAWGQVKRPSRTKRPQNPYRRAYQKGEFTLPPTDSTSPRVPFVHFPFPLTKGISRATLGVTFTTTPRDITEEVQLSVPAGDLVVLHGLTDNLALTGRFTFQFLQNNASAGLRYSFPIKGRFYGSIGAEAGAWFGSLQLAQFNNRGFGIQGRPTAAIGFRSSRDLLVTLRGELDMSFFYRSRVGQTVSERGRVLYNGAGATITLEQAFFGRRHVALGFRALYTDFNWQFWSLYSTFDRAIFYPEAFIGFFL</sequence>
<name>I0K9C1_9BACT</name>
<evidence type="ECO:0000256" key="1">
    <source>
        <dbReference type="SAM" id="MobiDB-lite"/>
    </source>
</evidence>
<gene>
    <name evidence="2" type="ORF">FAES_2715</name>
</gene>
<dbReference type="EMBL" id="HE796683">
    <property type="protein sequence ID" value="CCH00724.1"/>
    <property type="molecule type" value="Genomic_DNA"/>
</dbReference>
<evidence type="ECO:0000313" key="2">
    <source>
        <dbReference type="EMBL" id="CCH00724.1"/>
    </source>
</evidence>
<evidence type="ECO:0000313" key="3">
    <source>
        <dbReference type="Proteomes" id="UP000011058"/>
    </source>
</evidence>
<dbReference type="AlphaFoldDB" id="I0K9C1"/>
<dbReference type="PATRIC" id="fig|1166018.3.peg.4483"/>